<keyword evidence="1" id="KW-0812">Transmembrane</keyword>
<proteinExistence type="predicted"/>
<evidence type="ECO:0000313" key="3">
    <source>
        <dbReference type="Proteomes" id="UP000679992"/>
    </source>
</evidence>
<evidence type="ECO:0008006" key="4">
    <source>
        <dbReference type="Google" id="ProtNLM"/>
    </source>
</evidence>
<name>A0ABQ4M8R7_9BACL</name>
<keyword evidence="3" id="KW-1185">Reference proteome</keyword>
<comment type="caution">
    <text evidence="2">The sequence shown here is derived from an EMBL/GenBank/DDBJ whole genome shotgun (WGS) entry which is preliminary data.</text>
</comment>
<dbReference type="EMBL" id="BOSL01000003">
    <property type="protein sequence ID" value="GIP52343.1"/>
    <property type="molecule type" value="Genomic_DNA"/>
</dbReference>
<evidence type="ECO:0000256" key="1">
    <source>
        <dbReference type="SAM" id="Phobius"/>
    </source>
</evidence>
<feature type="transmembrane region" description="Helical" evidence="1">
    <location>
        <begin position="12"/>
        <end position="34"/>
    </location>
</feature>
<reference evidence="2 3" key="1">
    <citation type="submission" date="2021-03" db="EMBL/GenBank/DDBJ databases">
        <title>Antimicrobial resistance genes in bacteria isolated from Japanese honey, and their potential for conferring macrolide and lincosamide resistance in the American foulbrood pathogen Paenibacillus larvae.</title>
        <authorList>
            <person name="Okamoto M."/>
            <person name="Kumagai M."/>
            <person name="Kanamori H."/>
            <person name="Takamatsu D."/>
        </authorList>
    </citation>
    <scope>NUCLEOTIDE SEQUENCE [LARGE SCALE GENOMIC DNA]</scope>
    <source>
        <strain evidence="2 3">J42TS3</strain>
    </source>
</reference>
<accession>A0ABQ4M8R7</accession>
<feature type="transmembrane region" description="Helical" evidence="1">
    <location>
        <begin position="54"/>
        <end position="73"/>
    </location>
</feature>
<keyword evidence="1" id="KW-1133">Transmembrane helix</keyword>
<dbReference type="RefSeq" id="WP_213654173.1">
    <property type="nucleotide sequence ID" value="NZ_BOSL01000003.1"/>
</dbReference>
<feature type="transmembrane region" description="Helical" evidence="1">
    <location>
        <begin position="116"/>
        <end position="138"/>
    </location>
</feature>
<keyword evidence="1" id="KW-0472">Membrane</keyword>
<gene>
    <name evidence="2" type="ORF">J42TS3_13780</name>
</gene>
<organism evidence="2 3">
    <name type="scientific">Paenibacillus vini</name>
    <dbReference type="NCBI Taxonomy" id="1476024"/>
    <lineage>
        <taxon>Bacteria</taxon>
        <taxon>Bacillati</taxon>
        <taxon>Bacillota</taxon>
        <taxon>Bacilli</taxon>
        <taxon>Bacillales</taxon>
        <taxon>Paenibacillaceae</taxon>
        <taxon>Paenibacillus</taxon>
    </lineage>
</organism>
<protein>
    <recommendedName>
        <fullName evidence="4">DUF2569 domain-containing protein</fullName>
    </recommendedName>
</protein>
<sequence length="159" mass="18095">MRSWKSVLGTIAAWIYFLAVMTWLLPMLFLVPIMTLSDMGTVMESGFAVPNTGVFLTALFGLFIGLSLMIPAFRKMYDKLPWMFPYVKIMLINTIIVSVALLILNFGYEVQSDSRHMVWTIVMVVQIILCRILMSLYFHRKRAALTGGMANERTLSARS</sequence>
<dbReference type="Proteomes" id="UP000679992">
    <property type="component" value="Unassembled WGS sequence"/>
</dbReference>
<feature type="transmembrane region" description="Helical" evidence="1">
    <location>
        <begin position="85"/>
        <end position="104"/>
    </location>
</feature>
<evidence type="ECO:0000313" key="2">
    <source>
        <dbReference type="EMBL" id="GIP52343.1"/>
    </source>
</evidence>